<dbReference type="Proteomes" id="UP001602322">
    <property type="component" value="Unassembled WGS sequence"/>
</dbReference>
<dbReference type="PROSITE" id="PS51186">
    <property type="entry name" value="GNAT"/>
    <property type="match status" value="2"/>
</dbReference>
<keyword evidence="5" id="KW-1185">Reference proteome</keyword>
<proteinExistence type="predicted"/>
<dbReference type="PANTHER" id="PTHR43877">
    <property type="entry name" value="AMINOALKYLPHOSPHONATE N-ACETYLTRANSFERASE-RELATED-RELATED"/>
    <property type="match status" value="1"/>
</dbReference>
<dbReference type="EC" id="2.3.1.-" evidence="4"/>
<keyword evidence="1 4" id="KW-0808">Transferase</keyword>
<organism evidence="4 5">
    <name type="scientific">Streptomyces argenteolus</name>
    <dbReference type="NCBI Taxonomy" id="67274"/>
    <lineage>
        <taxon>Bacteria</taxon>
        <taxon>Bacillati</taxon>
        <taxon>Actinomycetota</taxon>
        <taxon>Actinomycetes</taxon>
        <taxon>Kitasatosporales</taxon>
        <taxon>Streptomycetaceae</taxon>
        <taxon>Streptomyces</taxon>
    </lineage>
</organism>
<dbReference type="RefSeq" id="WP_387905156.1">
    <property type="nucleotide sequence ID" value="NZ_JBIBEG010000006.1"/>
</dbReference>
<feature type="domain" description="N-acetyltransferase" evidence="3">
    <location>
        <begin position="126"/>
        <end position="278"/>
    </location>
</feature>
<feature type="domain" description="N-acetyltransferase" evidence="3">
    <location>
        <begin position="1"/>
        <end position="120"/>
    </location>
</feature>
<comment type="caution">
    <text evidence="4">The sequence shown here is derived from an EMBL/GenBank/DDBJ whole genome shotgun (WGS) entry which is preliminary data.</text>
</comment>
<accession>A0ABW6X9L2</accession>
<evidence type="ECO:0000256" key="2">
    <source>
        <dbReference type="ARBA" id="ARBA00023315"/>
    </source>
</evidence>
<dbReference type="InterPro" id="IPR016181">
    <property type="entry name" value="Acyl_CoA_acyltransferase"/>
</dbReference>
<evidence type="ECO:0000256" key="1">
    <source>
        <dbReference type="ARBA" id="ARBA00022679"/>
    </source>
</evidence>
<protein>
    <submittedName>
        <fullName evidence="4">GNAT family N-acetyltransferase</fullName>
        <ecNumber evidence="4">2.3.1.-</ecNumber>
    </submittedName>
</protein>
<sequence>MTTTLRPAGPIQQGADGARARTYDVCDNGRPVGSVAISTDPAFGPTAGILHSLTVEEPDRRRGRGTIAALAAEEALRSWGCTQVRTVAPAGNEAARALASVLGYTERSRNMLKTLRRTAPALPADVTSRPMTEGEYGEWAAHGVEAYARNWVERGVPEEQARLKSEADHATNLPDGQHTPGMYFHVLVHEGDVVGHVWVARRETPDAEDLGYVFDVEVREGHRGRGYGRALMHLAEDITLDAGLGLLGLHVFASNTPALRLYESLGYEVTQYNLAKAL</sequence>
<evidence type="ECO:0000313" key="4">
    <source>
        <dbReference type="EMBL" id="MFF5898745.1"/>
    </source>
</evidence>
<dbReference type="GO" id="GO:0016746">
    <property type="term" value="F:acyltransferase activity"/>
    <property type="evidence" value="ECO:0007669"/>
    <property type="project" value="UniProtKB-KW"/>
</dbReference>
<evidence type="ECO:0000259" key="3">
    <source>
        <dbReference type="PROSITE" id="PS51186"/>
    </source>
</evidence>
<name>A0ABW6X9L2_9ACTN</name>
<dbReference type="InterPro" id="IPR000182">
    <property type="entry name" value="GNAT_dom"/>
</dbReference>
<keyword evidence="2 4" id="KW-0012">Acyltransferase</keyword>
<dbReference type="InterPro" id="IPR050832">
    <property type="entry name" value="Bact_Acetyltransf"/>
</dbReference>
<dbReference type="Pfam" id="PF00583">
    <property type="entry name" value="Acetyltransf_1"/>
    <property type="match status" value="2"/>
</dbReference>
<dbReference type="EMBL" id="JBIBEG010000006">
    <property type="protein sequence ID" value="MFF5898745.1"/>
    <property type="molecule type" value="Genomic_DNA"/>
</dbReference>
<gene>
    <name evidence="4" type="ORF">ACFY8O_22875</name>
</gene>
<evidence type="ECO:0000313" key="5">
    <source>
        <dbReference type="Proteomes" id="UP001602322"/>
    </source>
</evidence>
<dbReference type="Gene3D" id="3.40.630.30">
    <property type="match status" value="2"/>
</dbReference>
<dbReference type="CDD" id="cd04301">
    <property type="entry name" value="NAT_SF"/>
    <property type="match status" value="1"/>
</dbReference>
<reference evidence="4 5" key="1">
    <citation type="submission" date="2024-10" db="EMBL/GenBank/DDBJ databases">
        <title>The Natural Products Discovery Center: Release of the First 8490 Sequenced Strains for Exploring Actinobacteria Biosynthetic Diversity.</title>
        <authorList>
            <person name="Kalkreuter E."/>
            <person name="Kautsar S.A."/>
            <person name="Yang D."/>
            <person name="Bader C.D."/>
            <person name="Teijaro C.N."/>
            <person name="Fluegel L."/>
            <person name="Davis C.M."/>
            <person name="Simpson J.R."/>
            <person name="Lauterbach L."/>
            <person name="Steele A.D."/>
            <person name="Gui C."/>
            <person name="Meng S."/>
            <person name="Li G."/>
            <person name="Viehrig K."/>
            <person name="Ye F."/>
            <person name="Su P."/>
            <person name="Kiefer A.F."/>
            <person name="Nichols A."/>
            <person name="Cepeda A.J."/>
            <person name="Yan W."/>
            <person name="Fan B."/>
            <person name="Jiang Y."/>
            <person name="Adhikari A."/>
            <person name="Zheng C.-J."/>
            <person name="Schuster L."/>
            <person name="Cowan T.M."/>
            <person name="Smanski M.J."/>
            <person name="Chevrette M.G."/>
            <person name="De Carvalho L.P.S."/>
            <person name="Shen B."/>
        </authorList>
    </citation>
    <scope>NUCLEOTIDE SEQUENCE [LARGE SCALE GENOMIC DNA]</scope>
    <source>
        <strain evidence="4 5">NPDC012540</strain>
    </source>
</reference>
<dbReference type="SUPFAM" id="SSF55729">
    <property type="entry name" value="Acyl-CoA N-acyltransferases (Nat)"/>
    <property type="match status" value="2"/>
</dbReference>